<dbReference type="InterPro" id="IPR003386">
    <property type="entry name" value="LACT/PDAT_acylTrfase"/>
</dbReference>
<dbReference type="Pfam" id="PF02450">
    <property type="entry name" value="LCAT"/>
    <property type="match status" value="1"/>
</dbReference>
<sequence length="434" mass="50613">MEVTKLNPIIFIPGLMGSIGGEMLGCQIEWGFGVASWFYKPFLKELEKLGYKLNENLFVCYYDWRKSCREIVKEFLQPLVLRVEEKHPNQKVDLLCHSMGGVVARTYIQSIEYSYNVRNLMCFGTPNKGNIEAYHLWSIGKLMKKTDTEKELFDIIRRGYIWLLTKILDIPLGTENIEKLHENFPGLRDLIPTDDYGKILCCKIDNDYHYIPREYTLYNNYLLNELNKNIDTLNNRVKNLYCFVGTNKETDKVLLLDTELLFKYKKAYVIGSLKTKEGDGTVTVNSATIDNAETFIMEGSHSGILLGSMEYLADIYNLDRSLFNKGFVEPKVYPLGIILKKYINIELKNERDIIGKFIDGKFITEYEHICQEFGKDYLWLMLKHVPSGEYILETSGQYKEDHNIFVIGSRIEEELTEKNVRKKETDRLYFSFKV</sequence>
<gene>
    <name evidence="1" type="ORF">KQI88_03020</name>
</gene>
<dbReference type="Proteomes" id="UP000779508">
    <property type="component" value="Unassembled WGS sequence"/>
</dbReference>
<name>A0ABS6FYR7_9FIRM</name>
<evidence type="ECO:0008006" key="3">
    <source>
        <dbReference type="Google" id="ProtNLM"/>
    </source>
</evidence>
<dbReference type="EMBL" id="JAHLQK010000001">
    <property type="protein sequence ID" value="MBU5675387.1"/>
    <property type="molecule type" value="Genomic_DNA"/>
</dbReference>
<protein>
    <recommendedName>
        <fullName evidence="3">Lecithin:cholesterol acyltransferase</fullName>
    </recommendedName>
</protein>
<reference evidence="1 2" key="1">
    <citation type="submission" date="2021-06" db="EMBL/GenBank/DDBJ databases">
        <authorList>
            <person name="Sun Q."/>
            <person name="Li D."/>
        </authorList>
    </citation>
    <scope>NUCLEOTIDE SEQUENCE [LARGE SCALE GENOMIC DNA]</scope>
    <source>
        <strain evidence="1 2">MSJ-5</strain>
    </source>
</reference>
<dbReference type="RefSeq" id="WP_216414871.1">
    <property type="nucleotide sequence ID" value="NZ_JAHLQK010000001.1"/>
</dbReference>
<accession>A0ABS6FYR7</accession>
<dbReference type="PANTHER" id="PTHR11440">
    <property type="entry name" value="LECITHIN-CHOLESTEROL ACYLTRANSFERASE-RELATED"/>
    <property type="match status" value="1"/>
</dbReference>
<proteinExistence type="predicted"/>
<keyword evidence="2" id="KW-1185">Reference proteome</keyword>
<organism evidence="1 2">
    <name type="scientific">Alkaliphilus flagellatus</name>
    <dbReference type="NCBI Taxonomy" id="2841507"/>
    <lineage>
        <taxon>Bacteria</taxon>
        <taxon>Bacillati</taxon>
        <taxon>Bacillota</taxon>
        <taxon>Clostridia</taxon>
        <taxon>Peptostreptococcales</taxon>
        <taxon>Natronincolaceae</taxon>
        <taxon>Alkaliphilus</taxon>
    </lineage>
</organism>
<evidence type="ECO:0000313" key="1">
    <source>
        <dbReference type="EMBL" id="MBU5675387.1"/>
    </source>
</evidence>
<evidence type="ECO:0000313" key="2">
    <source>
        <dbReference type="Proteomes" id="UP000779508"/>
    </source>
</evidence>
<comment type="caution">
    <text evidence="1">The sequence shown here is derived from an EMBL/GenBank/DDBJ whole genome shotgun (WGS) entry which is preliminary data.</text>
</comment>